<dbReference type="STRING" id="7222.B4J715"/>
<accession>B4J715</accession>
<dbReference type="OrthoDB" id="7828178at2759"/>
<dbReference type="Pfam" id="PF00379">
    <property type="entry name" value="Chitin_bind_4"/>
    <property type="match status" value="1"/>
</dbReference>
<evidence type="ECO:0000256" key="2">
    <source>
        <dbReference type="PROSITE-ProRule" id="PRU00497"/>
    </source>
</evidence>
<dbReference type="InterPro" id="IPR031311">
    <property type="entry name" value="CHIT_BIND_RR_consensus"/>
</dbReference>
<dbReference type="PROSITE" id="PS00233">
    <property type="entry name" value="CHIT_BIND_RR_1"/>
    <property type="match status" value="1"/>
</dbReference>
<dbReference type="OMA" id="ITDANCN"/>
<dbReference type="PANTHER" id="PTHR10380">
    <property type="entry name" value="CUTICLE PROTEIN"/>
    <property type="match status" value="1"/>
</dbReference>
<reference evidence="3 4" key="1">
    <citation type="journal article" date="2007" name="Nature">
        <title>Evolution of genes and genomes on the Drosophila phylogeny.</title>
        <authorList>
            <consortium name="Drosophila 12 Genomes Consortium"/>
            <person name="Clark A.G."/>
            <person name="Eisen M.B."/>
            <person name="Smith D.R."/>
            <person name="Bergman C.M."/>
            <person name="Oliver B."/>
            <person name="Markow T.A."/>
            <person name="Kaufman T.C."/>
            <person name="Kellis M."/>
            <person name="Gelbart W."/>
            <person name="Iyer V.N."/>
            <person name="Pollard D.A."/>
            <person name="Sackton T.B."/>
            <person name="Larracuente A.M."/>
            <person name="Singh N.D."/>
            <person name="Abad J.P."/>
            <person name="Abt D.N."/>
            <person name="Adryan B."/>
            <person name="Aguade M."/>
            <person name="Akashi H."/>
            <person name="Anderson W.W."/>
            <person name="Aquadro C.F."/>
            <person name="Ardell D.H."/>
            <person name="Arguello R."/>
            <person name="Artieri C.G."/>
            <person name="Barbash D.A."/>
            <person name="Barker D."/>
            <person name="Barsanti P."/>
            <person name="Batterham P."/>
            <person name="Batzoglou S."/>
            <person name="Begun D."/>
            <person name="Bhutkar A."/>
            <person name="Blanco E."/>
            <person name="Bosak S.A."/>
            <person name="Bradley R.K."/>
            <person name="Brand A.D."/>
            <person name="Brent M.R."/>
            <person name="Brooks A.N."/>
            <person name="Brown R.H."/>
            <person name="Butlin R.K."/>
            <person name="Caggese C."/>
            <person name="Calvi B.R."/>
            <person name="Bernardo de Carvalho A."/>
            <person name="Caspi A."/>
            <person name="Castrezana S."/>
            <person name="Celniker S.E."/>
            <person name="Chang J.L."/>
            <person name="Chapple C."/>
            <person name="Chatterji S."/>
            <person name="Chinwalla A."/>
            <person name="Civetta A."/>
            <person name="Clifton S.W."/>
            <person name="Comeron J.M."/>
            <person name="Costello J.C."/>
            <person name="Coyne J.A."/>
            <person name="Daub J."/>
            <person name="David R.G."/>
            <person name="Delcher A.L."/>
            <person name="Delehaunty K."/>
            <person name="Do C.B."/>
            <person name="Ebling H."/>
            <person name="Edwards K."/>
            <person name="Eickbush T."/>
            <person name="Evans J.D."/>
            <person name="Filipski A."/>
            <person name="Findeiss S."/>
            <person name="Freyhult E."/>
            <person name="Fulton L."/>
            <person name="Fulton R."/>
            <person name="Garcia A.C."/>
            <person name="Gardiner A."/>
            <person name="Garfield D.A."/>
            <person name="Garvin B.E."/>
            <person name="Gibson G."/>
            <person name="Gilbert D."/>
            <person name="Gnerre S."/>
            <person name="Godfrey J."/>
            <person name="Good R."/>
            <person name="Gotea V."/>
            <person name="Gravely B."/>
            <person name="Greenberg A.J."/>
            <person name="Griffiths-Jones S."/>
            <person name="Gross S."/>
            <person name="Guigo R."/>
            <person name="Gustafson E.A."/>
            <person name="Haerty W."/>
            <person name="Hahn M.W."/>
            <person name="Halligan D.L."/>
            <person name="Halpern A.L."/>
            <person name="Halter G.M."/>
            <person name="Han M.V."/>
            <person name="Heger A."/>
            <person name="Hillier L."/>
            <person name="Hinrichs A.S."/>
            <person name="Holmes I."/>
            <person name="Hoskins R.A."/>
            <person name="Hubisz M.J."/>
            <person name="Hultmark D."/>
            <person name="Huntley M.A."/>
            <person name="Jaffe D.B."/>
            <person name="Jagadeeshan S."/>
            <person name="Jeck W.R."/>
            <person name="Johnson J."/>
            <person name="Jones C.D."/>
            <person name="Jordan W.C."/>
            <person name="Karpen G.H."/>
            <person name="Kataoka E."/>
            <person name="Keightley P.D."/>
            <person name="Kheradpour P."/>
            <person name="Kirkness E.F."/>
            <person name="Koerich L.B."/>
            <person name="Kristiansen K."/>
            <person name="Kudrna D."/>
            <person name="Kulathinal R.J."/>
            <person name="Kumar S."/>
            <person name="Kwok R."/>
            <person name="Lander E."/>
            <person name="Langley C.H."/>
            <person name="Lapoint R."/>
            <person name="Lazzaro B.P."/>
            <person name="Lee S.J."/>
            <person name="Levesque L."/>
            <person name="Li R."/>
            <person name="Lin C.F."/>
            <person name="Lin M.F."/>
            <person name="Lindblad-Toh K."/>
            <person name="Llopart A."/>
            <person name="Long M."/>
            <person name="Low L."/>
            <person name="Lozovsky E."/>
            <person name="Lu J."/>
            <person name="Luo M."/>
            <person name="Machado C.A."/>
            <person name="Makalowski W."/>
            <person name="Marzo M."/>
            <person name="Matsuda M."/>
            <person name="Matzkin L."/>
            <person name="McAllister B."/>
            <person name="McBride C.S."/>
            <person name="McKernan B."/>
            <person name="McKernan K."/>
            <person name="Mendez-Lago M."/>
            <person name="Minx P."/>
            <person name="Mollenhauer M.U."/>
            <person name="Montooth K."/>
            <person name="Mount S.M."/>
            <person name="Mu X."/>
            <person name="Myers E."/>
            <person name="Negre B."/>
            <person name="Newfeld S."/>
            <person name="Nielsen R."/>
            <person name="Noor M.A."/>
            <person name="O'Grady P."/>
            <person name="Pachter L."/>
            <person name="Papaceit M."/>
            <person name="Parisi M.J."/>
            <person name="Parisi M."/>
            <person name="Parts L."/>
            <person name="Pedersen J.S."/>
            <person name="Pesole G."/>
            <person name="Phillippy A.M."/>
            <person name="Ponting C.P."/>
            <person name="Pop M."/>
            <person name="Porcelli D."/>
            <person name="Powell J.R."/>
            <person name="Prohaska S."/>
            <person name="Pruitt K."/>
            <person name="Puig M."/>
            <person name="Quesneville H."/>
            <person name="Ram K.R."/>
            <person name="Rand D."/>
            <person name="Rasmussen M.D."/>
            <person name="Reed L.K."/>
            <person name="Reenan R."/>
            <person name="Reily A."/>
            <person name="Remington K.A."/>
            <person name="Rieger T.T."/>
            <person name="Ritchie M.G."/>
            <person name="Robin C."/>
            <person name="Rogers Y.H."/>
            <person name="Rohde C."/>
            <person name="Rozas J."/>
            <person name="Rubenfield M.J."/>
            <person name="Ruiz A."/>
            <person name="Russo S."/>
            <person name="Salzberg S.L."/>
            <person name="Sanchez-Gracia A."/>
            <person name="Saranga D.J."/>
            <person name="Sato H."/>
            <person name="Schaeffer S.W."/>
            <person name="Schatz M.C."/>
            <person name="Schlenke T."/>
            <person name="Schwartz R."/>
            <person name="Segarra C."/>
            <person name="Singh R.S."/>
            <person name="Sirot L."/>
            <person name="Sirota M."/>
            <person name="Sisneros N.B."/>
            <person name="Smith C.D."/>
            <person name="Smith T.F."/>
            <person name="Spieth J."/>
            <person name="Stage D.E."/>
            <person name="Stark A."/>
            <person name="Stephan W."/>
            <person name="Strausberg R.L."/>
            <person name="Strempel S."/>
            <person name="Sturgill D."/>
            <person name="Sutton G."/>
            <person name="Sutton G.G."/>
            <person name="Tao W."/>
            <person name="Teichmann S."/>
            <person name="Tobari Y.N."/>
            <person name="Tomimura Y."/>
            <person name="Tsolas J.M."/>
            <person name="Valente V.L."/>
            <person name="Venter E."/>
            <person name="Venter J.C."/>
            <person name="Vicario S."/>
            <person name="Vieira F.G."/>
            <person name="Vilella A.J."/>
            <person name="Villasante A."/>
            <person name="Walenz B."/>
            <person name="Wang J."/>
            <person name="Wasserman M."/>
            <person name="Watts T."/>
            <person name="Wilson D."/>
            <person name="Wilson R.K."/>
            <person name="Wing R.A."/>
            <person name="Wolfner M.F."/>
            <person name="Wong A."/>
            <person name="Wong G.K."/>
            <person name="Wu C.I."/>
            <person name="Wu G."/>
            <person name="Yamamoto D."/>
            <person name="Yang H.P."/>
            <person name="Yang S.P."/>
            <person name="Yorke J.A."/>
            <person name="Yoshida K."/>
            <person name="Zdobnov E."/>
            <person name="Zhang P."/>
            <person name="Zhang Y."/>
            <person name="Zimin A.V."/>
            <person name="Baldwin J."/>
            <person name="Abdouelleil A."/>
            <person name="Abdulkadir J."/>
            <person name="Abebe A."/>
            <person name="Abera B."/>
            <person name="Abreu J."/>
            <person name="Acer S.C."/>
            <person name="Aftuck L."/>
            <person name="Alexander A."/>
            <person name="An P."/>
            <person name="Anderson E."/>
            <person name="Anderson S."/>
            <person name="Arachi H."/>
            <person name="Azer M."/>
            <person name="Bachantsang P."/>
            <person name="Barry A."/>
            <person name="Bayul T."/>
            <person name="Berlin A."/>
            <person name="Bessette D."/>
            <person name="Bloom T."/>
            <person name="Blye J."/>
            <person name="Boguslavskiy L."/>
            <person name="Bonnet C."/>
            <person name="Boukhgalter B."/>
            <person name="Bourzgui I."/>
            <person name="Brown A."/>
            <person name="Cahill P."/>
            <person name="Channer S."/>
            <person name="Cheshatsang Y."/>
            <person name="Chuda L."/>
            <person name="Citroen M."/>
            <person name="Collymore A."/>
            <person name="Cooke P."/>
            <person name="Costello M."/>
            <person name="D'Aco K."/>
            <person name="Daza R."/>
            <person name="De Haan G."/>
            <person name="DeGray S."/>
            <person name="DeMaso C."/>
            <person name="Dhargay N."/>
            <person name="Dooley K."/>
            <person name="Dooley E."/>
            <person name="Doricent M."/>
            <person name="Dorje P."/>
            <person name="Dorjee K."/>
            <person name="Dupes A."/>
            <person name="Elong R."/>
            <person name="Falk J."/>
            <person name="Farina A."/>
            <person name="Faro S."/>
            <person name="Ferguson D."/>
            <person name="Fisher S."/>
            <person name="Foley C.D."/>
            <person name="Franke A."/>
            <person name="Friedrich D."/>
            <person name="Gadbois L."/>
            <person name="Gearin G."/>
            <person name="Gearin C.R."/>
            <person name="Giannoukos G."/>
            <person name="Goode T."/>
            <person name="Graham J."/>
            <person name="Grandbois E."/>
            <person name="Grewal S."/>
            <person name="Gyaltsen K."/>
            <person name="Hafez N."/>
            <person name="Hagos B."/>
            <person name="Hall J."/>
            <person name="Henson C."/>
            <person name="Hollinger A."/>
            <person name="Honan T."/>
            <person name="Huard M.D."/>
            <person name="Hughes L."/>
            <person name="Hurhula B."/>
            <person name="Husby M.E."/>
            <person name="Kamat A."/>
            <person name="Kanga B."/>
            <person name="Kashin S."/>
            <person name="Khazanovich D."/>
            <person name="Kisner P."/>
            <person name="Lance K."/>
            <person name="Lara M."/>
            <person name="Lee W."/>
            <person name="Lennon N."/>
            <person name="Letendre F."/>
            <person name="LeVine R."/>
            <person name="Lipovsky A."/>
            <person name="Liu X."/>
            <person name="Liu J."/>
            <person name="Liu S."/>
            <person name="Lokyitsang T."/>
            <person name="Lokyitsang Y."/>
            <person name="Lubonja R."/>
            <person name="Lui A."/>
            <person name="MacDonald P."/>
            <person name="Magnisalis V."/>
            <person name="Maru K."/>
            <person name="Matthews C."/>
            <person name="McCusker W."/>
            <person name="McDonough S."/>
            <person name="Mehta T."/>
            <person name="Meldrim J."/>
            <person name="Meneus L."/>
            <person name="Mihai O."/>
            <person name="Mihalev A."/>
            <person name="Mihova T."/>
            <person name="Mittelman R."/>
            <person name="Mlenga V."/>
            <person name="Montmayeur A."/>
            <person name="Mulrain L."/>
            <person name="Navidi A."/>
            <person name="Naylor J."/>
            <person name="Negash T."/>
            <person name="Nguyen T."/>
            <person name="Nguyen N."/>
            <person name="Nicol R."/>
            <person name="Norbu C."/>
            <person name="Norbu N."/>
            <person name="Novod N."/>
            <person name="O'Neill B."/>
            <person name="Osman S."/>
            <person name="Markiewicz E."/>
            <person name="Oyono O.L."/>
            <person name="Patti C."/>
            <person name="Phunkhang P."/>
            <person name="Pierre F."/>
            <person name="Priest M."/>
            <person name="Raghuraman S."/>
            <person name="Rege F."/>
            <person name="Reyes R."/>
            <person name="Rise C."/>
            <person name="Rogov P."/>
            <person name="Ross K."/>
            <person name="Ryan E."/>
            <person name="Settipalli S."/>
            <person name="Shea T."/>
            <person name="Sherpa N."/>
            <person name="Shi L."/>
            <person name="Shih D."/>
            <person name="Sparrow T."/>
            <person name="Spaulding J."/>
            <person name="Stalker J."/>
            <person name="Stange-Thomann N."/>
            <person name="Stavropoulos S."/>
            <person name="Stone C."/>
            <person name="Strader C."/>
            <person name="Tesfaye S."/>
            <person name="Thomson T."/>
            <person name="Thoulutsang Y."/>
            <person name="Thoulutsang D."/>
            <person name="Topham K."/>
            <person name="Topping I."/>
            <person name="Tsamla T."/>
            <person name="Vassiliev H."/>
            <person name="Vo A."/>
            <person name="Wangchuk T."/>
            <person name="Wangdi T."/>
            <person name="Weiand M."/>
            <person name="Wilkinson J."/>
            <person name="Wilson A."/>
            <person name="Yadav S."/>
            <person name="Young G."/>
            <person name="Yu Q."/>
            <person name="Zembek L."/>
            <person name="Zhong D."/>
            <person name="Zimmer A."/>
            <person name="Zwirko Z."/>
            <person name="Jaffe D.B."/>
            <person name="Alvarez P."/>
            <person name="Brockman W."/>
            <person name="Butler J."/>
            <person name="Chin C."/>
            <person name="Gnerre S."/>
            <person name="Grabherr M."/>
            <person name="Kleber M."/>
            <person name="Mauceli E."/>
            <person name="MacCallum I."/>
        </authorList>
    </citation>
    <scope>NUCLEOTIDE SEQUENCE [LARGE SCALE GENOMIC DNA]</scope>
    <source>
        <strain evidence="4">Tucson 15287-2541.00</strain>
    </source>
</reference>
<protein>
    <submittedName>
        <fullName evidence="3">GH20701</fullName>
    </submittedName>
</protein>
<gene>
    <name evidence="3" type="primary">Dgri\GH20701</name>
    <name evidence="3" type="ORF">Dgri_GH20701</name>
</gene>
<dbReference type="AlphaFoldDB" id="B4J715"/>
<evidence type="ECO:0000313" key="4">
    <source>
        <dbReference type="Proteomes" id="UP000001070"/>
    </source>
</evidence>
<keyword evidence="4" id="KW-1185">Reference proteome</keyword>
<dbReference type="PROSITE" id="PS51155">
    <property type="entry name" value="CHIT_BIND_RR_2"/>
    <property type="match status" value="1"/>
</dbReference>
<evidence type="ECO:0000256" key="1">
    <source>
        <dbReference type="ARBA" id="ARBA00022460"/>
    </source>
</evidence>
<dbReference type="InterPro" id="IPR050468">
    <property type="entry name" value="Cuticle_Struct_Prot"/>
</dbReference>
<keyword evidence="1 2" id="KW-0193">Cuticle</keyword>
<dbReference type="EMBL" id="CH916367">
    <property type="protein sequence ID" value="EDW01003.1"/>
    <property type="molecule type" value="Genomic_DNA"/>
</dbReference>
<dbReference type="GO" id="GO:0008010">
    <property type="term" value="F:structural constituent of chitin-based larval cuticle"/>
    <property type="evidence" value="ECO:0007669"/>
    <property type="project" value="TreeGrafter"/>
</dbReference>
<dbReference type="PhylomeDB" id="B4J715"/>
<dbReference type="HOGENOM" id="CLU_912982_0_0_1"/>
<organism evidence="4">
    <name type="scientific">Drosophila grimshawi</name>
    <name type="common">Hawaiian fruit fly</name>
    <name type="synonym">Idiomyia grimshawi</name>
    <dbReference type="NCBI Taxonomy" id="7222"/>
    <lineage>
        <taxon>Eukaryota</taxon>
        <taxon>Metazoa</taxon>
        <taxon>Ecdysozoa</taxon>
        <taxon>Arthropoda</taxon>
        <taxon>Hexapoda</taxon>
        <taxon>Insecta</taxon>
        <taxon>Pterygota</taxon>
        <taxon>Neoptera</taxon>
        <taxon>Endopterygota</taxon>
        <taxon>Diptera</taxon>
        <taxon>Brachycera</taxon>
        <taxon>Muscomorpha</taxon>
        <taxon>Ephydroidea</taxon>
        <taxon>Drosophilidae</taxon>
        <taxon>Drosophila</taxon>
        <taxon>Hawaiian Drosophila</taxon>
    </lineage>
</organism>
<evidence type="ECO:0000313" key="3">
    <source>
        <dbReference type="EMBL" id="EDW01003.1"/>
    </source>
</evidence>
<dbReference type="PANTHER" id="PTHR10380:SF109">
    <property type="entry name" value="CUTICULAR PROTEIN 49AH"/>
    <property type="match status" value="1"/>
</dbReference>
<dbReference type="PRINTS" id="PR00947">
    <property type="entry name" value="CUTICLE"/>
</dbReference>
<sequence length="294" mass="33770">MGYFAVLRKLDCVTNSMYITDANCNLIQPRNKSFNAALKLERKITLLIGYLEVSIPKPGKKKYQKIFDVTFELCKVLRERKRKTLIEILNSMTCLGNRVIQCPINPILISLIAVSCHAQHHNQHQHHSHPNVNNIPRDEKALHRHEDLRETSTWIPILKYNKEQSEDGSYKTEYETGNHIVHEETGFLKDFDTNPNGVLVQHGQYSYQSPEGTVVNVQYTADENGFRATGDHIPTPPTIPEEIQKGLDQIYAGIKLQQERLEQRAKSDPTFAKKLEERRIANQNGQYIGLLENQ</sequence>
<name>B4J715_DROGR</name>
<dbReference type="eggNOG" id="ENOG502S88E">
    <property type="taxonomic scope" value="Eukaryota"/>
</dbReference>
<dbReference type="GO" id="GO:0062129">
    <property type="term" value="C:chitin-based extracellular matrix"/>
    <property type="evidence" value="ECO:0007669"/>
    <property type="project" value="TreeGrafter"/>
</dbReference>
<dbReference type="InterPro" id="IPR000618">
    <property type="entry name" value="Insect_cuticle"/>
</dbReference>
<dbReference type="FunCoup" id="B4J715">
    <property type="interactions" value="30"/>
</dbReference>
<proteinExistence type="predicted"/>
<dbReference type="InParanoid" id="B4J715"/>
<dbReference type="Proteomes" id="UP000001070">
    <property type="component" value="Unassembled WGS sequence"/>
</dbReference>